<evidence type="ECO:0008006" key="4">
    <source>
        <dbReference type="Google" id="ProtNLM"/>
    </source>
</evidence>
<keyword evidence="1" id="KW-0812">Transmembrane</keyword>
<proteinExistence type="predicted"/>
<dbReference type="Proteomes" id="UP000391919">
    <property type="component" value="Unassembled WGS sequence"/>
</dbReference>
<evidence type="ECO:0000256" key="1">
    <source>
        <dbReference type="SAM" id="Phobius"/>
    </source>
</evidence>
<evidence type="ECO:0000313" key="2">
    <source>
        <dbReference type="EMBL" id="GER70942.1"/>
    </source>
</evidence>
<comment type="caution">
    <text evidence="2">The sequence shown here is derived from an EMBL/GenBank/DDBJ whole genome shotgun (WGS) entry which is preliminary data.</text>
</comment>
<dbReference type="InterPro" id="IPR052524">
    <property type="entry name" value="MFS_Cyanate_Porter"/>
</dbReference>
<evidence type="ECO:0000313" key="3">
    <source>
        <dbReference type="Proteomes" id="UP000391919"/>
    </source>
</evidence>
<organism evidence="2 3">
    <name type="scientific">Weizmannia acidilactici</name>
    <dbReference type="NCBI Taxonomy" id="2607726"/>
    <lineage>
        <taxon>Bacteria</taxon>
        <taxon>Bacillati</taxon>
        <taxon>Bacillota</taxon>
        <taxon>Bacilli</taxon>
        <taxon>Bacillales</taxon>
        <taxon>Bacillaceae</taxon>
        <taxon>Heyndrickxia</taxon>
    </lineage>
</organism>
<protein>
    <recommendedName>
        <fullName evidence="4">MFS transporter</fullName>
    </recommendedName>
</protein>
<keyword evidence="3" id="KW-1185">Reference proteome</keyword>
<keyword evidence="1" id="KW-1133">Transmembrane helix</keyword>
<name>A0A5J4J7R7_9BACI</name>
<keyword evidence="1" id="KW-0472">Membrane</keyword>
<sequence>MAIVVWIPQLRERSRMPFSANRAADGGSVWLSALAWQVTLFLGLQSFLFYNTIAWLAEVMVSRHVGLAAAG</sequence>
<dbReference type="PANTHER" id="PTHR23523">
    <property type="match status" value="1"/>
</dbReference>
<dbReference type="EMBL" id="BKZQ01000031">
    <property type="protein sequence ID" value="GER70942.1"/>
    <property type="molecule type" value="Genomic_DNA"/>
</dbReference>
<dbReference type="AlphaFoldDB" id="A0A5J4J7R7"/>
<reference evidence="2 3" key="1">
    <citation type="submission" date="2019-09" db="EMBL/GenBank/DDBJ databases">
        <title>Draft genome sequence of Bacillus sp. JC-7.</title>
        <authorList>
            <person name="Tanaka N."/>
            <person name="Shiwa Y."/>
            <person name="Fujita N."/>
            <person name="Tanasupawat S."/>
        </authorList>
    </citation>
    <scope>NUCLEOTIDE SEQUENCE [LARGE SCALE GENOMIC DNA]</scope>
    <source>
        <strain evidence="2 3">JC-7</strain>
    </source>
</reference>
<gene>
    <name evidence="2" type="ORF">BpJC7_22450</name>
</gene>
<accession>A0A5J4J7R7</accession>
<dbReference type="PANTHER" id="PTHR23523:SF2">
    <property type="entry name" value="2-NITROIMIDAZOLE TRANSPORTER"/>
    <property type="match status" value="1"/>
</dbReference>
<feature type="transmembrane region" description="Helical" evidence="1">
    <location>
        <begin position="34"/>
        <end position="57"/>
    </location>
</feature>